<name>A0A6A5VYV4_9PLEO</name>
<feature type="transmembrane region" description="Helical" evidence="1">
    <location>
        <begin position="236"/>
        <end position="254"/>
    </location>
</feature>
<reference evidence="2" key="1">
    <citation type="journal article" date="2020" name="Stud. Mycol.">
        <title>101 Dothideomycetes genomes: a test case for predicting lifestyles and emergence of pathogens.</title>
        <authorList>
            <person name="Haridas S."/>
            <person name="Albert R."/>
            <person name="Binder M."/>
            <person name="Bloem J."/>
            <person name="Labutti K."/>
            <person name="Salamov A."/>
            <person name="Andreopoulos B."/>
            <person name="Baker S."/>
            <person name="Barry K."/>
            <person name="Bills G."/>
            <person name="Bluhm B."/>
            <person name="Cannon C."/>
            <person name="Castanera R."/>
            <person name="Culley D."/>
            <person name="Daum C."/>
            <person name="Ezra D."/>
            <person name="Gonzalez J."/>
            <person name="Henrissat B."/>
            <person name="Kuo A."/>
            <person name="Liang C."/>
            <person name="Lipzen A."/>
            <person name="Lutzoni F."/>
            <person name="Magnuson J."/>
            <person name="Mondo S."/>
            <person name="Nolan M."/>
            <person name="Ohm R."/>
            <person name="Pangilinan J."/>
            <person name="Park H.-J."/>
            <person name="Ramirez L."/>
            <person name="Alfaro M."/>
            <person name="Sun H."/>
            <person name="Tritt A."/>
            <person name="Yoshinaga Y."/>
            <person name="Zwiers L.-H."/>
            <person name="Turgeon B."/>
            <person name="Goodwin S."/>
            <person name="Spatafora J."/>
            <person name="Crous P."/>
            <person name="Grigoriev I."/>
        </authorList>
    </citation>
    <scope>NUCLEOTIDE SEQUENCE</scope>
    <source>
        <strain evidence="2">CBS 123094</strain>
    </source>
</reference>
<evidence type="ECO:0000313" key="2">
    <source>
        <dbReference type="EMBL" id="KAF1994882.1"/>
    </source>
</evidence>
<feature type="transmembrane region" description="Helical" evidence="1">
    <location>
        <begin position="354"/>
        <end position="373"/>
    </location>
</feature>
<evidence type="ECO:0000313" key="3">
    <source>
        <dbReference type="Proteomes" id="UP000799779"/>
    </source>
</evidence>
<keyword evidence="3" id="KW-1185">Reference proteome</keyword>
<protein>
    <submittedName>
        <fullName evidence="2">Uncharacterized protein</fullName>
    </submittedName>
</protein>
<accession>A0A6A5VYV4</accession>
<evidence type="ECO:0000256" key="1">
    <source>
        <dbReference type="SAM" id="Phobius"/>
    </source>
</evidence>
<gene>
    <name evidence="2" type="ORF">P154DRAFT_612460</name>
</gene>
<keyword evidence="1" id="KW-0472">Membrane</keyword>
<dbReference type="Proteomes" id="UP000799779">
    <property type="component" value="Unassembled WGS sequence"/>
</dbReference>
<dbReference type="EMBL" id="ML977649">
    <property type="protein sequence ID" value="KAF1994882.1"/>
    <property type="molecule type" value="Genomic_DNA"/>
</dbReference>
<organism evidence="2 3">
    <name type="scientific">Amniculicola lignicola CBS 123094</name>
    <dbReference type="NCBI Taxonomy" id="1392246"/>
    <lineage>
        <taxon>Eukaryota</taxon>
        <taxon>Fungi</taxon>
        <taxon>Dikarya</taxon>
        <taxon>Ascomycota</taxon>
        <taxon>Pezizomycotina</taxon>
        <taxon>Dothideomycetes</taxon>
        <taxon>Pleosporomycetidae</taxon>
        <taxon>Pleosporales</taxon>
        <taxon>Amniculicolaceae</taxon>
        <taxon>Amniculicola</taxon>
    </lineage>
</organism>
<dbReference type="OrthoDB" id="5419251at2759"/>
<dbReference type="AlphaFoldDB" id="A0A6A5VYV4"/>
<feature type="transmembrane region" description="Helical" evidence="1">
    <location>
        <begin position="385"/>
        <end position="404"/>
    </location>
</feature>
<sequence>MADQITTIASLPAGYPTLAGSIYALAATSRELWSNVAWRKMAVQRIAPMNEPFDAASFYDGNVLDSSIFEVQKILSKTITRRLRQLRFKKSNRSVEEDIVALHILRSFISSAVHAEAETQVQTRDSTVALRNLHKTGPENIPTFDTISDCSGRDMFPKVRVKLFDHSFNCKERLVELSVVDFKAIVKDTGTTVDESLINSIAGHTRTHIFVPAVSVQEAAPFHFLAIELAYKGIQMLFACAVVLGSTGGAWFGLTLSSLFPQRTAAGLYRSSYGQIILEDHKAFVAWRPVGTMWAGDPNGYFMSATVLLSDGWRDCLGYWIQYIVIFSFQWFKLEVRDTIGFGPYNKTRDAIRYILLAIEFLAVTAMGLFLQAKMPNRSWKARDRVAFVVYLAMLSTGLACVILGQKNFLNREWKFYLVSKVVDPIAAIGSVAAISISWREDRLVSPEGWILLWAMGACTLVW</sequence>
<keyword evidence="1" id="KW-0812">Transmembrane</keyword>
<feature type="transmembrane region" description="Helical" evidence="1">
    <location>
        <begin position="416"/>
        <end position="439"/>
    </location>
</feature>
<keyword evidence="1" id="KW-1133">Transmembrane helix</keyword>
<proteinExistence type="predicted"/>